<organism evidence="3 4">
    <name type="scientific">Mucuna pruriens</name>
    <name type="common">Velvet bean</name>
    <name type="synonym">Dolichos pruriens</name>
    <dbReference type="NCBI Taxonomy" id="157652"/>
    <lineage>
        <taxon>Eukaryota</taxon>
        <taxon>Viridiplantae</taxon>
        <taxon>Streptophyta</taxon>
        <taxon>Embryophyta</taxon>
        <taxon>Tracheophyta</taxon>
        <taxon>Spermatophyta</taxon>
        <taxon>Magnoliopsida</taxon>
        <taxon>eudicotyledons</taxon>
        <taxon>Gunneridae</taxon>
        <taxon>Pentapetalae</taxon>
        <taxon>rosids</taxon>
        <taxon>fabids</taxon>
        <taxon>Fabales</taxon>
        <taxon>Fabaceae</taxon>
        <taxon>Papilionoideae</taxon>
        <taxon>50 kb inversion clade</taxon>
        <taxon>NPAAA clade</taxon>
        <taxon>indigoferoid/millettioid clade</taxon>
        <taxon>Phaseoleae</taxon>
        <taxon>Mucuna</taxon>
    </lineage>
</organism>
<gene>
    <name evidence="3" type="ORF">CR513_25881</name>
</gene>
<feature type="compositionally biased region" description="Polar residues" evidence="1">
    <location>
        <begin position="767"/>
        <end position="781"/>
    </location>
</feature>
<proteinExistence type="predicted"/>
<dbReference type="STRING" id="157652.A0A371GNA0"/>
<evidence type="ECO:0000259" key="2">
    <source>
        <dbReference type="Pfam" id="PF00849"/>
    </source>
</evidence>
<feature type="domain" description="Pseudouridine synthase RsuA/RluA-like" evidence="2">
    <location>
        <begin position="343"/>
        <end position="474"/>
    </location>
</feature>
<dbReference type="Proteomes" id="UP000257109">
    <property type="component" value="Unassembled WGS sequence"/>
</dbReference>
<dbReference type="EMBL" id="QJKJ01004963">
    <property type="protein sequence ID" value="RDX92048.1"/>
    <property type="molecule type" value="Genomic_DNA"/>
</dbReference>
<protein>
    <submittedName>
        <fullName evidence="3">RNA pseudouridine synthase 3, mitochondrial</fullName>
    </submittedName>
</protein>
<dbReference type="GO" id="GO:0009982">
    <property type="term" value="F:pseudouridine synthase activity"/>
    <property type="evidence" value="ECO:0007669"/>
    <property type="project" value="InterPro"/>
</dbReference>
<dbReference type="InterPro" id="IPR006145">
    <property type="entry name" value="PsdUridine_synth_RsuA/RluA"/>
</dbReference>
<dbReference type="GO" id="GO:0003723">
    <property type="term" value="F:RNA binding"/>
    <property type="evidence" value="ECO:0007669"/>
    <property type="project" value="InterPro"/>
</dbReference>
<dbReference type="AlphaFoldDB" id="A0A371GNA0"/>
<dbReference type="InterPro" id="IPR020103">
    <property type="entry name" value="PsdUridine_synth_cat_dom_sf"/>
</dbReference>
<accession>A0A371GNA0</accession>
<dbReference type="OrthoDB" id="428658at2759"/>
<dbReference type="PANTHER" id="PTHR21600">
    <property type="entry name" value="MITOCHONDRIAL RNA PSEUDOURIDINE SYNTHASE"/>
    <property type="match status" value="1"/>
</dbReference>
<name>A0A371GNA0_MUCPR</name>
<feature type="non-terminal residue" evidence="3">
    <location>
        <position position="792"/>
    </location>
</feature>
<dbReference type="SUPFAM" id="SSF55120">
    <property type="entry name" value="Pseudouridine synthase"/>
    <property type="match status" value="1"/>
</dbReference>
<evidence type="ECO:0000313" key="4">
    <source>
        <dbReference type="Proteomes" id="UP000257109"/>
    </source>
</evidence>
<sequence>MCLEFDTSFMLNHVSNNNSCSWLLFVVRHYSRIQPPRPVSVEPVIRVSNNIARLDAPKEGPKPRQLISLPPFPGNPLPAKSSISGPGQRDYVTAVNWIKYYFKGTWGSVIEYHFREGLVRMEDVVADDSSTQKEELMKPMRKIRPNEVMKRGTRVYVPVSIAETRISKRYDAIPSGTLYPNADEIKYLQRLVIYKACLSLNDSAIIVLNKPPKLPVKGNLPVHNSIDALAAAALSYDYDEVTGGGSLDDLKSTSGYCFLFGSCVFSWCCKKQNTVAQSTAEAEFTTASAAVNQVLWLRKMLVDLNMKQERCIEIFVDNPVFHGKIKHFNIKLFFFSEKCKRKVHRLDRESSGILLLGRTKDSVSHLQWLFSNINNSKSSCKAWNDACGATYQRYWALVIGTPKEKEGIIHAPLSKVLLNDGKTERVILAHHSSVEPRQEAVTEYRVLGPKINGCSWVELRPLTYRKHQLRVHCAEALGTPIVGDYKYGWFVHNRWKQMPRVDIEPTTGKPYKLRRPDGLDVQKGSVLSKVPLLHLHYRELVLPNIAKFLYVLKNSSEDLHTSLSEQPDVHRFVATMPSHMRISWNLMSSYLAKLFGNWRVKMLVVFDFQDVIEVMTVGFVEFGRNIFNKISNTSTSKEAREILVKTYGDEEKNKKYELLSMEEKKSVADYFDRIQEMVNAIRACKENVTDQQVVDKKLRTLPPEFDYVATAIEESKDLDTMEVEELQHSLEAHEMRINKRRSIQEQTLQARSNYNGKGEGSWKKNKLNANQDQGSDATSESFKGRKKDQAHK</sequence>
<keyword evidence="4" id="KW-1185">Reference proteome</keyword>
<evidence type="ECO:0000256" key="1">
    <source>
        <dbReference type="SAM" id="MobiDB-lite"/>
    </source>
</evidence>
<dbReference type="Pfam" id="PF14223">
    <property type="entry name" value="Retrotran_gag_2"/>
    <property type="match status" value="1"/>
</dbReference>
<dbReference type="CDD" id="cd02869">
    <property type="entry name" value="PseudoU_synth_RluA_like"/>
    <property type="match status" value="1"/>
</dbReference>
<dbReference type="Gene3D" id="3.30.2350.10">
    <property type="entry name" value="Pseudouridine synthase"/>
    <property type="match status" value="1"/>
</dbReference>
<dbReference type="PANTHER" id="PTHR21600:SF53">
    <property type="entry name" value="RNA PSEUDOURIDINE SYNTHASE 3, MITOCHONDRIAL"/>
    <property type="match status" value="1"/>
</dbReference>
<reference evidence="3" key="1">
    <citation type="submission" date="2018-05" db="EMBL/GenBank/DDBJ databases">
        <title>Draft genome of Mucuna pruriens seed.</title>
        <authorList>
            <person name="Nnadi N.E."/>
            <person name="Vos R."/>
            <person name="Hasami M.H."/>
            <person name="Devisetty U.K."/>
            <person name="Aguiy J.C."/>
        </authorList>
    </citation>
    <scope>NUCLEOTIDE SEQUENCE [LARGE SCALE GENOMIC DNA]</scope>
    <source>
        <strain evidence="3">JCA_2017</strain>
    </source>
</reference>
<dbReference type="GO" id="GO:0000455">
    <property type="term" value="P:enzyme-directed rRNA pseudouridine synthesis"/>
    <property type="evidence" value="ECO:0007669"/>
    <property type="project" value="TreeGrafter"/>
</dbReference>
<feature type="compositionally biased region" description="Polar residues" evidence="1">
    <location>
        <begin position="744"/>
        <end position="755"/>
    </location>
</feature>
<feature type="region of interest" description="Disordered" evidence="1">
    <location>
        <begin position="741"/>
        <end position="792"/>
    </location>
</feature>
<dbReference type="Pfam" id="PF00849">
    <property type="entry name" value="PseudoU_synth_2"/>
    <property type="match status" value="1"/>
</dbReference>
<comment type="caution">
    <text evidence="3">The sequence shown here is derived from an EMBL/GenBank/DDBJ whole genome shotgun (WGS) entry which is preliminary data.</text>
</comment>
<dbReference type="CDD" id="cd09272">
    <property type="entry name" value="RNase_HI_RT_Ty1"/>
    <property type="match status" value="1"/>
</dbReference>
<evidence type="ECO:0000313" key="3">
    <source>
        <dbReference type="EMBL" id="RDX92048.1"/>
    </source>
</evidence>
<dbReference type="InterPro" id="IPR050188">
    <property type="entry name" value="RluA_PseudoU_synthase"/>
</dbReference>